<accession>A0A1U9QXI2</accession>
<keyword evidence="5" id="KW-1133">Transmembrane helix</keyword>
<protein>
    <recommendedName>
        <fullName evidence="6">Signal transduction histidine kinase subgroup 3 dimerisation and phosphoacceptor domain-containing protein</fullName>
    </recommendedName>
</protein>
<keyword evidence="8" id="KW-1185">Reference proteome</keyword>
<evidence type="ECO:0000256" key="5">
    <source>
        <dbReference type="SAM" id="Phobius"/>
    </source>
</evidence>
<evidence type="ECO:0000256" key="4">
    <source>
        <dbReference type="SAM" id="MobiDB-lite"/>
    </source>
</evidence>
<dbReference type="PANTHER" id="PTHR24421:SF63">
    <property type="entry name" value="SENSOR HISTIDINE KINASE DESK"/>
    <property type="match status" value="1"/>
</dbReference>
<dbReference type="GO" id="GO:0016020">
    <property type="term" value="C:membrane"/>
    <property type="evidence" value="ECO:0007669"/>
    <property type="project" value="InterPro"/>
</dbReference>
<dbReference type="GO" id="GO:0046983">
    <property type="term" value="F:protein dimerization activity"/>
    <property type="evidence" value="ECO:0007669"/>
    <property type="project" value="InterPro"/>
</dbReference>
<dbReference type="InterPro" id="IPR036890">
    <property type="entry name" value="HATPase_C_sf"/>
</dbReference>
<evidence type="ECO:0000256" key="2">
    <source>
        <dbReference type="ARBA" id="ARBA00022777"/>
    </source>
</evidence>
<dbReference type="Gene3D" id="3.30.565.10">
    <property type="entry name" value="Histidine kinase-like ATPase, C-terminal domain"/>
    <property type="match status" value="1"/>
</dbReference>
<dbReference type="Pfam" id="PF07730">
    <property type="entry name" value="HisKA_3"/>
    <property type="match status" value="1"/>
</dbReference>
<evidence type="ECO:0000259" key="6">
    <source>
        <dbReference type="Pfam" id="PF07730"/>
    </source>
</evidence>
<organism evidence="7 8">
    <name type="scientific">Streptomyces niveus</name>
    <name type="common">Streptomyces spheroides</name>
    <dbReference type="NCBI Taxonomy" id="193462"/>
    <lineage>
        <taxon>Bacteria</taxon>
        <taxon>Bacillati</taxon>
        <taxon>Actinomycetota</taxon>
        <taxon>Actinomycetes</taxon>
        <taxon>Kitasatosporales</taxon>
        <taxon>Streptomycetaceae</taxon>
        <taxon>Streptomyces</taxon>
    </lineage>
</organism>
<keyword evidence="5" id="KW-0472">Membrane</keyword>
<dbReference type="InterPro" id="IPR050482">
    <property type="entry name" value="Sensor_HK_TwoCompSys"/>
</dbReference>
<sequence length="423" mass="45462">MLRGTVQMMGSDERSKTGDESRGHRPEAVVPPSPGIGFPVSRSARTILIPTLLGYALLTTLGILSAGISPAAEATGLLLLLPILALQLMHCAPRMNQAPLPRRCLTLTLQAVLTYLPVLVFQTYWEAMAGYLAGSLLLLLPARVAWPLYATVGLSMLVPPLADGRPLVESVFFAHTTLLSGLVLYGLTRLTELTTHLHTTRGQLARQAVTGERLRFARDLHDLLGFSLSAITLKSELAQHLIPTHPNRAMKEINEVLTIAGQSLADVRKAASGYRAMSLRQEIRAAQSMLDAAGIDLRVEVELGTLSPHVETELATTLREAVTNLLRHSKAAHCGIQAVQQDGLVRLVVENDGADPAHHNPAPHSGTGLRNLQARMNAIGGHLESGRGEDGTFRLLAEAPVRRPPEASPEPRENVFPPTGSAA</sequence>
<dbReference type="EMBL" id="CP018047">
    <property type="protein sequence ID" value="AQU68954.1"/>
    <property type="molecule type" value="Genomic_DNA"/>
</dbReference>
<dbReference type="CDD" id="cd16917">
    <property type="entry name" value="HATPase_UhpB-NarQ-NarX-like"/>
    <property type="match status" value="1"/>
</dbReference>
<gene>
    <name evidence="7" type="ORF">BBN63_24980</name>
</gene>
<dbReference type="Proteomes" id="UP000189677">
    <property type="component" value="Chromosome"/>
</dbReference>
<dbReference type="SUPFAM" id="SSF55874">
    <property type="entry name" value="ATPase domain of HSP90 chaperone/DNA topoisomerase II/histidine kinase"/>
    <property type="match status" value="1"/>
</dbReference>
<dbReference type="RefSeq" id="WP_078077587.1">
    <property type="nucleotide sequence ID" value="NZ_CP018047.1"/>
</dbReference>
<feature type="region of interest" description="Disordered" evidence="4">
    <location>
        <begin position="1"/>
        <end position="30"/>
    </location>
</feature>
<evidence type="ECO:0000313" key="7">
    <source>
        <dbReference type="EMBL" id="AQU68954.1"/>
    </source>
</evidence>
<keyword evidence="2" id="KW-0418">Kinase</keyword>
<reference evidence="7 8" key="1">
    <citation type="submission" date="2016-11" db="EMBL/GenBank/DDBJ databases">
        <title>Complete genome sequence of Streptomyces niveus SCSIO 3406.</title>
        <authorList>
            <person name="Zhu Q."/>
            <person name="Cheng W."/>
            <person name="Song Y."/>
            <person name="Li Q."/>
            <person name="Ju J."/>
        </authorList>
    </citation>
    <scope>NUCLEOTIDE SEQUENCE [LARGE SCALE GENOMIC DNA]</scope>
    <source>
        <strain evidence="7 8">SCSIO 3406</strain>
    </source>
</reference>
<feature type="transmembrane region" description="Helical" evidence="5">
    <location>
        <begin position="170"/>
        <end position="188"/>
    </location>
</feature>
<keyword evidence="1" id="KW-0808">Transferase</keyword>
<evidence type="ECO:0000256" key="3">
    <source>
        <dbReference type="ARBA" id="ARBA00023012"/>
    </source>
</evidence>
<evidence type="ECO:0000313" key="8">
    <source>
        <dbReference type="Proteomes" id="UP000189677"/>
    </source>
</evidence>
<dbReference type="AlphaFoldDB" id="A0A1U9QXI2"/>
<feature type="compositionally biased region" description="Basic and acidic residues" evidence="4">
    <location>
        <begin position="400"/>
        <end position="413"/>
    </location>
</feature>
<dbReference type="InterPro" id="IPR011712">
    <property type="entry name" value="Sig_transdc_His_kin_sub3_dim/P"/>
</dbReference>
<feature type="domain" description="Signal transduction histidine kinase subgroup 3 dimerisation and phosphoacceptor" evidence="6">
    <location>
        <begin position="212"/>
        <end position="277"/>
    </location>
</feature>
<feature type="transmembrane region" description="Helical" evidence="5">
    <location>
        <begin position="47"/>
        <end position="68"/>
    </location>
</feature>
<dbReference type="PANTHER" id="PTHR24421">
    <property type="entry name" value="NITRATE/NITRITE SENSOR PROTEIN NARX-RELATED"/>
    <property type="match status" value="1"/>
</dbReference>
<proteinExistence type="predicted"/>
<feature type="transmembrane region" description="Helical" evidence="5">
    <location>
        <begin position="104"/>
        <end position="125"/>
    </location>
</feature>
<keyword evidence="5" id="KW-0812">Transmembrane</keyword>
<dbReference type="Gene3D" id="1.20.5.1930">
    <property type="match status" value="1"/>
</dbReference>
<feature type="compositionally biased region" description="Basic and acidic residues" evidence="4">
    <location>
        <begin position="11"/>
        <end position="27"/>
    </location>
</feature>
<evidence type="ECO:0000256" key="1">
    <source>
        <dbReference type="ARBA" id="ARBA00022679"/>
    </source>
</evidence>
<feature type="region of interest" description="Disordered" evidence="4">
    <location>
        <begin position="398"/>
        <end position="423"/>
    </location>
</feature>
<feature type="transmembrane region" description="Helical" evidence="5">
    <location>
        <begin position="131"/>
        <end position="158"/>
    </location>
</feature>
<dbReference type="KEGG" id="snw:BBN63_24980"/>
<keyword evidence="3" id="KW-0902">Two-component regulatory system</keyword>
<dbReference type="GO" id="GO:0000155">
    <property type="term" value="F:phosphorelay sensor kinase activity"/>
    <property type="evidence" value="ECO:0007669"/>
    <property type="project" value="InterPro"/>
</dbReference>
<name>A0A1U9QXI2_STRNV</name>
<feature type="transmembrane region" description="Helical" evidence="5">
    <location>
        <begin position="74"/>
        <end position="92"/>
    </location>
</feature>